<comment type="caution">
    <text evidence="3">The sequence shown here is derived from an EMBL/GenBank/DDBJ whole genome shotgun (WGS) entry which is preliminary data.</text>
</comment>
<reference evidence="3 4" key="1">
    <citation type="journal article" date="2016" name="Nat. Commun.">
        <title>Thousands of microbial genomes shed light on interconnected biogeochemical processes in an aquifer system.</title>
        <authorList>
            <person name="Anantharaman K."/>
            <person name="Brown C.T."/>
            <person name="Hug L.A."/>
            <person name="Sharon I."/>
            <person name="Castelle C.J."/>
            <person name="Probst A.J."/>
            <person name="Thomas B.C."/>
            <person name="Singh A."/>
            <person name="Wilkins M.J."/>
            <person name="Karaoz U."/>
            <person name="Brodie E.L."/>
            <person name="Williams K.H."/>
            <person name="Hubbard S.S."/>
            <person name="Banfield J.F."/>
        </authorList>
    </citation>
    <scope>NUCLEOTIDE SEQUENCE [LARGE SCALE GENOMIC DNA]</scope>
</reference>
<accession>A0A1G1WK70</accession>
<organism evidence="3 4">
    <name type="scientific">Candidatus Woykebacteria bacterium RBG_19FT_COMBO_43_10</name>
    <dbReference type="NCBI Taxonomy" id="1802598"/>
    <lineage>
        <taxon>Bacteria</taxon>
        <taxon>Candidatus Woykeibacteriota</taxon>
    </lineage>
</organism>
<proteinExistence type="predicted"/>
<keyword evidence="2" id="KW-0812">Transmembrane</keyword>
<dbReference type="Proteomes" id="UP000176645">
    <property type="component" value="Unassembled WGS sequence"/>
</dbReference>
<dbReference type="AlphaFoldDB" id="A0A1G1WK70"/>
<keyword evidence="2" id="KW-0472">Membrane</keyword>
<keyword evidence="2" id="KW-1133">Transmembrane helix</keyword>
<sequence>MALGTYLIITLVTLITLTLGIAIGYLFGTKKVEEIKEKLFTEQKPLQSGSIKPMMVREKQEEKEHRTVNKSLEWLK</sequence>
<feature type="transmembrane region" description="Helical" evidence="2">
    <location>
        <begin position="6"/>
        <end position="28"/>
    </location>
</feature>
<feature type="region of interest" description="Disordered" evidence="1">
    <location>
        <begin position="56"/>
        <end position="76"/>
    </location>
</feature>
<dbReference type="EMBL" id="MHCU01000012">
    <property type="protein sequence ID" value="OGY28148.1"/>
    <property type="molecule type" value="Genomic_DNA"/>
</dbReference>
<evidence type="ECO:0000256" key="1">
    <source>
        <dbReference type="SAM" id="MobiDB-lite"/>
    </source>
</evidence>
<evidence type="ECO:0000313" key="4">
    <source>
        <dbReference type="Proteomes" id="UP000176645"/>
    </source>
</evidence>
<protein>
    <submittedName>
        <fullName evidence="3">Uncharacterized protein</fullName>
    </submittedName>
</protein>
<evidence type="ECO:0000256" key="2">
    <source>
        <dbReference type="SAM" id="Phobius"/>
    </source>
</evidence>
<name>A0A1G1WK70_9BACT</name>
<evidence type="ECO:0000313" key="3">
    <source>
        <dbReference type="EMBL" id="OGY28148.1"/>
    </source>
</evidence>
<gene>
    <name evidence="3" type="ORF">A2Z42_02970</name>
</gene>